<accession>A0A813WJC5</accession>
<evidence type="ECO:0000259" key="1">
    <source>
        <dbReference type="Pfam" id="PF13649"/>
    </source>
</evidence>
<gene>
    <name evidence="2" type="ORF">JYZ213_LOCUS8152</name>
</gene>
<dbReference type="Gene3D" id="3.40.50.150">
    <property type="entry name" value="Vaccinia Virus protein VP39"/>
    <property type="match status" value="2"/>
</dbReference>
<comment type="caution">
    <text evidence="2">The sequence shown here is derived from an EMBL/GenBank/DDBJ whole genome shotgun (WGS) entry which is preliminary data.</text>
</comment>
<dbReference type="GO" id="GO:0010420">
    <property type="term" value="F:polyprenyldihydroxybenzoate methyltransferase activity"/>
    <property type="evidence" value="ECO:0007669"/>
    <property type="project" value="TreeGrafter"/>
</dbReference>
<protein>
    <recommendedName>
        <fullName evidence="1">Methyltransferase domain-containing protein</fullName>
    </recommendedName>
</protein>
<sequence>MTAQDEALPQELFFRISGTGDSPWELGRPQPAIIKLVEKGIFHGEILDIGCGIADNAIYIKNHIENINLTAIDLVPKALGRPQPAIIKLVEKGIFHGEILDIGCGIADNAIYIKNHIENINLTAIDLVPKAIEVAREKAQKNNVNIQFEAVNMLDDLSTITTHTLKQHSYDIILDAAVFHMFSNDDRQIYVKNLEYLIKPNGLYVQICFSEKETREGGPRRITKADLNQLFSSDHGWTIESIEDTVYELRPDGPIGADGRAYLSLIRRNKNI</sequence>
<feature type="domain" description="Methyltransferase" evidence="1">
    <location>
        <begin position="99"/>
        <end position="202"/>
    </location>
</feature>
<dbReference type="InterPro" id="IPR041698">
    <property type="entry name" value="Methyltransf_25"/>
</dbReference>
<dbReference type="InterPro" id="IPR029063">
    <property type="entry name" value="SAM-dependent_MTases_sf"/>
</dbReference>
<dbReference type="Proteomes" id="UP000663845">
    <property type="component" value="Unassembled WGS sequence"/>
</dbReference>
<dbReference type="CDD" id="cd02440">
    <property type="entry name" value="AdoMet_MTases"/>
    <property type="match status" value="1"/>
</dbReference>
<dbReference type="SUPFAM" id="SSF53335">
    <property type="entry name" value="S-adenosyl-L-methionine-dependent methyltransferases"/>
    <property type="match status" value="2"/>
</dbReference>
<dbReference type="Pfam" id="PF13649">
    <property type="entry name" value="Methyltransf_25"/>
    <property type="match status" value="1"/>
</dbReference>
<dbReference type="PANTHER" id="PTHR43464:SF23">
    <property type="entry name" value="JUVENILE HORMONE ACID O-METHYLTRANSFERASE"/>
    <property type="match status" value="1"/>
</dbReference>
<reference evidence="2" key="1">
    <citation type="submission" date="2021-02" db="EMBL/GenBank/DDBJ databases">
        <authorList>
            <person name="Nowell W R."/>
        </authorList>
    </citation>
    <scope>NUCLEOTIDE SEQUENCE</scope>
</reference>
<dbReference type="PANTHER" id="PTHR43464">
    <property type="entry name" value="METHYLTRANSFERASE"/>
    <property type="match status" value="1"/>
</dbReference>
<evidence type="ECO:0000313" key="2">
    <source>
        <dbReference type="EMBL" id="CAF0855785.1"/>
    </source>
</evidence>
<name>A0A813WJC5_9BILA</name>
<proteinExistence type="predicted"/>
<evidence type="ECO:0000313" key="3">
    <source>
        <dbReference type="Proteomes" id="UP000663845"/>
    </source>
</evidence>
<dbReference type="AlphaFoldDB" id="A0A813WJC5"/>
<organism evidence="2 3">
    <name type="scientific">Adineta steineri</name>
    <dbReference type="NCBI Taxonomy" id="433720"/>
    <lineage>
        <taxon>Eukaryota</taxon>
        <taxon>Metazoa</taxon>
        <taxon>Spiralia</taxon>
        <taxon>Gnathifera</taxon>
        <taxon>Rotifera</taxon>
        <taxon>Eurotatoria</taxon>
        <taxon>Bdelloidea</taxon>
        <taxon>Adinetida</taxon>
        <taxon>Adinetidae</taxon>
        <taxon>Adineta</taxon>
    </lineage>
</organism>
<dbReference type="EMBL" id="CAJNOG010000055">
    <property type="protein sequence ID" value="CAF0855785.1"/>
    <property type="molecule type" value="Genomic_DNA"/>
</dbReference>